<dbReference type="RefSeq" id="WP_425344825.1">
    <property type="nucleotide sequence ID" value="NZ_JBGUBD010000003.1"/>
</dbReference>
<dbReference type="InterPro" id="IPR011006">
    <property type="entry name" value="CheY-like_superfamily"/>
</dbReference>
<dbReference type="SMART" id="SM00448">
    <property type="entry name" value="REC"/>
    <property type="match status" value="1"/>
</dbReference>
<keyword evidence="2" id="KW-0597">Phosphoprotein</keyword>
<dbReference type="Proteomes" id="UP001575105">
    <property type="component" value="Unassembled WGS sequence"/>
</dbReference>
<dbReference type="CDD" id="cd17535">
    <property type="entry name" value="REC_NarL-like"/>
    <property type="match status" value="1"/>
</dbReference>
<keyword evidence="1" id="KW-0238">DNA-binding</keyword>
<proteinExistence type="predicted"/>
<reference evidence="4 5" key="1">
    <citation type="submission" date="2024-08" db="EMBL/GenBank/DDBJ databases">
        <title>Whole-genome sequencing of halo(alkali)philic microorganisms from hypersaline lakes.</title>
        <authorList>
            <person name="Sorokin D.Y."/>
            <person name="Merkel A.Y."/>
            <person name="Messina E."/>
            <person name="Yakimov M."/>
        </authorList>
    </citation>
    <scope>NUCLEOTIDE SEQUENCE [LARGE SCALE GENOMIC DNA]</scope>
    <source>
        <strain evidence="4 5">AB-hyl4</strain>
    </source>
</reference>
<evidence type="ECO:0000256" key="1">
    <source>
        <dbReference type="ARBA" id="ARBA00023125"/>
    </source>
</evidence>
<dbReference type="SUPFAM" id="SSF52172">
    <property type="entry name" value="CheY-like"/>
    <property type="match status" value="1"/>
</dbReference>
<name>A0ABV4U2U1_9BACT</name>
<dbReference type="EMBL" id="JBGUBD010000003">
    <property type="protein sequence ID" value="MFA9477901.1"/>
    <property type="molecule type" value="Genomic_DNA"/>
</dbReference>
<gene>
    <name evidence="4" type="ORF">ACERK3_06275</name>
</gene>
<dbReference type="InterPro" id="IPR039420">
    <property type="entry name" value="WalR-like"/>
</dbReference>
<dbReference type="PROSITE" id="PS50110">
    <property type="entry name" value="RESPONSE_REGULATORY"/>
    <property type="match status" value="1"/>
</dbReference>
<feature type="domain" description="Response regulatory" evidence="3">
    <location>
        <begin position="21"/>
        <end position="137"/>
    </location>
</feature>
<dbReference type="Gene3D" id="3.40.50.2300">
    <property type="match status" value="1"/>
</dbReference>
<evidence type="ECO:0000259" key="3">
    <source>
        <dbReference type="PROSITE" id="PS50110"/>
    </source>
</evidence>
<evidence type="ECO:0000313" key="4">
    <source>
        <dbReference type="EMBL" id="MFA9477901.1"/>
    </source>
</evidence>
<comment type="caution">
    <text evidence="4">The sequence shown here is derived from an EMBL/GenBank/DDBJ whole genome shotgun (WGS) entry which is preliminary data.</text>
</comment>
<evidence type="ECO:0000313" key="5">
    <source>
        <dbReference type="Proteomes" id="UP001575105"/>
    </source>
</evidence>
<evidence type="ECO:0000256" key="2">
    <source>
        <dbReference type="PROSITE-ProRule" id="PRU00169"/>
    </source>
</evidence>
<keyword evidence="5" id="KW-1185">Reference proteome</keyword>
<dbReference type="Pfam" id="PF00072">
    <property type="entry name" value="Response_reg"/>
    <property type="match status" value="1"/>
</dbReference>
<sequence length="137" mass="14983">MTAARFAVDSSYLSGRTAIIRVLLADDHKIMRQGLMSLLEDEPDIKVVAEANDGQEAVEQALQHTPDVVIMDISMPRLNGIEATRQIVSKLPHISVIGLSMHEDAEMAEAIRRAGAKYYLSKGGPADQLVATIRRAM</sequence>
<feature type="modified residue" description="4-aspartylphosphate" evidence="2">
    <location>
        <position position="72"/>
    </location>
</feature>
<dbReference type="InterPro" id="IPR001789">
    <property type="entry name" value="Sig_transdc_resp-reg_receiver"/>
</dbReference>
<dbReference type="InterPro" id="IPR058245">
    <property type="entry name" value="NreC/VraR/RcsB-like_REC"/>
</dbReference>
<dbReference type="PANTHER" id="PTHR43214">
    <property type="entry name" value="TWO-COMPONENT RESPONSE REGULATOR"/>
    <property type="match status" value="1"/>
</dbReference>
<accession>A0ABV4U2U1</accession>
<organism evidence="4 5">
    <name type="scientific">Natronomicrosphaera hydrolytica</name>
    <dbReference type="NCBI Taxonomy" id="3242702"/>
    <lineage>
        <taxon>Bacteria</taxon>
        <taxon>Pseudomonadati</taxon>
        <taxon>Planctomycetota</taxon>
        <taxon>Phycisphaerae</taxon>
        <taxon>Phycisphaerales</taxon>
        <taxon>Phycisphaeraceae</taxon>
        <taxon>Natronomicrosphaera</taxon>
    </lineage>
</organism>
<protein>
    <submittedName>
        <fullName evidence="4">Response regulator transcription factor</fullName>
    </submittedName>
</protein>